<keyword evidence="4 5" id="KW-0975">Bacterial flagellum</keyword>
<evidence type="ECO:0000256" key="4">
    <source>
        <dbReference type="ARBA" id="ARBA00023143"/>
    </source>
</evidence>
<proteinExistence type="inferred from homology"/>
<keyword evidence="10" id="KW-0966">Cell projection</keyword>
<dbReference type="Gene3D" id="2.60.98.20">
    <property type="entry name" value="Flagellar hook protein FlgE"/>
    <property type="match status" value="1"/>
</dbReference>
<evidence type="ECO:0000256" key="3">
    <source>
        <dbReference type="ARBA" id="ARBA00019015"/>
    </source>
</evidence>
<dbReference type="InterPro" id="IPR053967">
    <property type="entry name" value="LlgE_F_G-like_D1"/>
</dbReference>
<dbReference type="Pfam" id="PF22692">
    <property type="entry name" value="LlgE_F_G_D1"/>
    <property type="match status" value="1"/>
</dbReference>
<dbReference type="PANTHER" id="PTHR30435">
    <property type="entry name" value="FLAGELLAR PROTEIN"/>
    <property type="match status" value="1"/>
</dbReference>
<keyword evidence="10" id="KW-0282">Flagellum</keyword>
<evidence type="ECO:0000313" key="11">
    <source>
        <dbReference type="Proteomes" id="UP000317593"/>
    </source>
</evidence>
<dbReference type="EMBL" id="FXTH01000006">
    <property type="protein sequence ID" value="SMO59322.1"/>
    <property type="molecule type" value="Genomic_DNA"/>
</dbReference>
<dbReference type="PANTHER" id="PTHR30435:SF1">
    <property type="entry name" value="FLAGELLAR HOOK PROTEIN FLGE"/>
    <property type="match status" value="1"/>
</dbReference>
<evidence type="ECO:0000256" key="2">
    <source>
        <dbReference type="ARBA" id="ARBA00009677"/>
    </source>
</evidence>
<dbReference type="AlphaFoldDB" id="A0A521CIV9"/>
<feature type="domain" description="Flagellar basal body rod protein N-terminal" evidence="6">
    <location>
        <begin position="4"/>
        <end position="34"/>
    </location>
</feature>
<dbReference type="SUPFAM" id="SSF117143">
    <property type="entry name" value="Flagellar hook protein flgE"/>
    <property type="match status" value="1"/>
</dbReference>
<dbReference type="PROSITE" id="PS00588">
    <property type="entry name" value="FLAGELLA_BB_ROD"/>
    <property type="match status" value="1"/>
</dbReference>
<feature type="domain" description="Flagellar basal-body/hook protein C-terminal" evidence="7">
    <location>
        <begin position="490"/>
        <end position="534"/>
    </location>
</feature>
<dbReference type="InterPro" id="IPR010930">
    <property type="entry name" value="Flg_bb/hook_C_dom"/>
</dbReference>
<comment type="subcellular location">
    <subcellularLocation>
        <location evidence="1 5">Bacterial flagellum basal body</location>
    </subcellularLocation>
</comment>
<dbReference type="GO" id="GO:0005829">
    <property type="term" value="C:cytosol"/>
    <property type="evidence" value="ECO:0007669"/>
    <property type="project" value="TreeGrafter"/>
</dbReference>
<dbReference type="GO" id="GO:0009424">
    <property type="term" value="C:bacterial-type flagellum hook"/>
    <property type="evidence" value="ECO:0007669"/>
    <property type="project" value="TreeGrafter"/>
</dbReference>
<evidence type="ECO:0000256" key="5">
    <source>
        <dbReference type="RuleBase" id="RU362116"/>
    </source>
</evidence>
<keyword evidence="11" id="KW-1185">Reference proteome</keyword>
<dbReference type="GO" id="GO:0071978">
    <property type="term" value="P:bacterial-type flagellum-dependent swarming motility"/>
    <property type="evidence" value="ECO:0007669"/>
    <property type="project" value="TreeGrafter"/>
</dbReference>
<evidence type="ECO:0000259" key="7">
    <source>
        <dbReference type="Pfam" id="PF06429"/>
    </source>
</evidence>
<reference evidence="10 11" key="1">
    <citation type="submission" date="2017-05" db="EMBL/GenBank/DDBJ databases">
        <authorList>
            <person name="Varghese N."/>
            <person name="Submissions S."/>
        </authorList>
    </citation>
    <scope>NUCLEOTIDE SEQUENCE [LARGE SCALE GENOMIC DNA]</scope>
    <source>
        <strain evidence="10 11">DSM 21194</strain>
    </source>
</reference>
<dbReference type="Pfam" id="PF06429">
    <property type="entry name" value="Flg_bbr_C"/>
    <property type="match status" value="1"/>
</dbReference>
<dbReference type="InterPro" id="IPR001444">
    <property type="entry name" value="Flag_bb_rod_N"/>
</dbReference>
<dbReference type="Proteomes" id="UP000317593">
    <property type="component" value="Unassembled WGS sequence"/>
</dbReference>
<evidence type="ECO:0000259" key="8">
    <source>
        <dbReference type="Pfam" id="PF07559"/>
    </source>
</evidence>
<dbReference type="GO" id="GO:0009425">
    <property type="term" value="C:bacterial-type flagellum basal body"/>
    <property type="evidence" value="ECO:0007669"/>
    <property type="project" value="UniProtKB-SubCell"/>
</dbReference>
<gene>
    <name evidence="10" type="ORF">SAMN06265218_106106</name>
</gene>
<protein>
    <recommendedName>
        <fullName evidence="3 5">Flagellar hook protein FlgE</fullName>
    </recommendedName>
</protein>
<feature type="domain" description="Flagellar hook protein FlgE/F/G-like D1" evidence="9">
    <location>
        <begin position="92"/>
        <end position="150"/>
    </location>
</feature>
<comment type="similarity">
    <text evidence="2 5">Belongs to the flagella basal body rod proteins family.</text>
</comment>
<evidence type="ECO:0000256" key="1">
    <source>
        <dbReference type="ARBA" id="ARBA00004117"/>
    </source>
</evidence>
<dbReference type="Pfam" id="PF07559">
    <property type="entry name" value="FlgE_D2"/>
    <property type="match status" value="1"/>
</dbReference>
<dbReference type="NCBIfam" id="TIGR03506">
    <property type="entry name" value="FlgEFG_subfam"/>
    <property type="match status" value="2"/>
</dbReference>
<comment type="function">
    <text evidence="5">A flexible structure which links the flagellar filament to the drive apparatus in the basal body.</text>
</comment>
<feature type="domain" description="Flagellar hook protein FlgE D2" evidence="8">
    <location>
        <begin position="297"/>
        <end position="416"/>
    </location>
</feature>
<dbReference type="InterPro" id="IPR037058">
    <property type="entry name" value="Falgellar_hook_FlgE_sf"/>
</dbReference>
<dbReference type="InterPro" id="IPR011491">
    <property type="entry name" value="FlgE_D2"/>
</dbReference>
<evidence type="ECO:0000259" key="6">
    <source>
        <dbReference type="Pfam" id="PF00460"/>
    </source>
</evidence>
<keyword evidence="10" id="KW-0969">Cilium</keyword>
<dbReference type="InterPro" id="IPR037925">
    <property type="entry name" value="FlgE/F/G-like"/>
</dbReference>
<organism evidence="10 11">
    <name type="scientific">Fodinibius sediminis</name>
    <dbReference type="NCBI Taxonomy" id="1214077"/>
    <lineage>
        <taxon>Bacteria</taxon>
        <taxon>Pseudomonadati</taxon>
        <taxon>Balneolota</taxon>
        <taxon>Balneolia</taxon>
        <taxon>Balneolales</taxon>
        <taxon>Balneolaceae</taxon>
        <taxon>Fodinibius</taxon>
    </lineage>
</organism>
<dbReference type="InterPro" id="IPR019776">
    <property type="entry name" value="Flagellar_basal_body_rod_CS"/>
</dbReference>
<evidence type="ECO:0000313" key="10">
    <source>
        <dbReference type="EMBL" id="SMO59322.1"/>
    </source>
</evidence>
<dbReference type="Pfam" id="PF00460">
    <property type="entry name" value="Flg_bb_rod"/>
    <property type="match status" value="1"/>
</dbReference>
<dbReference type="InterPro" id="IPR020013">
    <property type="entry name" value="Flagellar_FlgE/F/G"/>
</dbReference>
<evidence type="ECO:0000259" key="9">
    <source>
        <dbReference type="Pfam" id="PF22692"/>
    </source>
</evidence>
<name>A0A521CIV9_9BACT</name>
<accession>A0A521CIV9</accession>
<sequence>MKSLNSGVSGLKAFQTKMDVIGNNISNVETYGFKSSSVSFSEMLNQQIGSGGGAESAPSSSNQVGLGVRISNIQRDFNQGGLQSTGRETDLAIEGNGFFILSEGGQQFLSRAGNFSFNRDGFLVDQSGRNVQGFNANAAGDVLPSGTTDAIRVDFNSVDDPQATQNVYAAGNLNAETSKPQIVQSQSTLTTDSGSIATGSTALNDLAQTDTDFVNNDTIDFDVTLNDGSTQTISHTFNAGDTVSDLITTVNNDLPAGEATVSLVDGLLVMRSENLGSSELDVNSVTTTGTGSINFPGFQTTQAGQTNSQTVSTTVYDAVGKGHTLTMNMTQTDTNSWEYEASFLDGEEVTSGGTGTISFDQSGNLSSDSTIAMAFDPGGGADEVNFTVNLGNKDKGSRLTQFSGSSSVQFTSQDGYAQGNLVDFNIDGDGYVTGIYNNGRNVNLAQVAIGDVSNYDGLETAGNGLFKETVTSGKISMNTAPNLAETNLNSGVLEGSNVDLANEFTDMITAQRAYQSNARVITTADELLTEAVNLKR</sequence>